<feature type="compositionally biased region" description="Polar residues" evidence="1">
    <location>
        <begin position="23"/>
        <end position="36"/>
    </location>
</feature>
<name>A0A9J5YEY7_SOLCO</name>
<dbReference type="Proteomes" id="UP000824120">
    <property type="component" value="Chromosome 6"/>
</dbReference>
<evidence type="ECO:0000313" key="3">
    <source>
        <dbReference type="Proteomes" id="UP000824120"/>
    </source>
</evidence>
<feature type="region of interest" description="Disordered" evidence="1">
    <location>
        <begin position="1"/>
        <end position="36"/>
    </location>
</feature>
<keyword evidence="3" id="KW-1185">Reference proteome</keyword>
<gene>
    <name evidence="2" type="ORF">H5410_030195</name>
</gene>
<reference evidence="2 3" key="1">
    <citation type="submission" date="2020-09" db="EMBL/GenBank/DDBJ databases">
        <title>De no assembly of potato wild relative species, Solanum commersonii.</title>
        <authorList>
            <person name="Cho K."/>
        </authorList>
    </citation>
    <scope>NUCLEOTIDE SEQUENCE [LARGE SCALE GENOMIC DNA]</scope>
    <source>
        <strain evidence="2">LZ3.2</strain>
        <tissue evidence="2">Leaf</tissue>
    </source>
</reference>
<feature type="compositionally biased region" description="Low complexity" evidence="1">
    <location>
        <begin position="7"/>
        <end position="22"/>
    </location>
</feature>
<comment type="caution">
    <text evidence="2">The sequence shown here is derived from an EMBL/GenBank/DDBJ whole genome shotgun (WGS) entry which is preliminary data.</text>
</comment>
<sequence length="112" mass="11626">MGNNGASTVVSTSTSPLLVTSPNPCASSSHDSAAINPSTASNSIESTFLALGKCLRQVSRKLSGYDYVLPPSLAQLNDQPLSPTPSANSMSFAAITALRRYYSTSLTQSALL</sequence>
<evidence type="ECO:0000313" key="2">
    <source>
        <dbReference type="EMBL" id="KAG5598825.1"/>
    </source>
</evidence>
<proteinExistence type="predicted"/>
<evidence type="ECO:0000256" key="1">
    <source>
        <dbReference type="SAM" id="MobiDB-lite"/>
    </source>
</evidence>
<accession>A0A9J5YEY7</accession>
<organism evidence="2 3">
    <name type="scientific">Solanum commersonii</name>
    <name type="common">Commerson's wild potato</name>
    <name type="synonym">Commerson's nightshade</name>
    <dbReference type="NCBI Taxonomy" id="4109"/>
    <lineage>
        <taxon>Eukaryota</taxon>
        <taxon>Viridiplantae</taxon>
        <taxon>Streptophyta</taxon>
        <taxon>Embryophyta</taxon>
        <taxon>Tracheophyta</taxon>
        <taxon>Spermatophyta</taxon>
        <taxon>Magnoliopsida</taxon>
        <taxon>eudicotyledons</taxon>
        <taxon>Gunneridae</taxon>
        <taxon>Pentapetalae</taxon>
        <taxon>asterids</taxon>
        <taxon>lamiids</taxon>
        <taxon>Solanales</taxon>
        <taxon>Solanaceae</taxon>
        <taxon>Solanoideae</taxon>
        <taxon>Solaneae</taxon>
        <taxon>Solanum</taxon>
    </lineage>
</organism>
<protein>
    <submittedName>
        <fullName evidence="2">Uncharacterized protein</fullName>
    </submittedName>
</protein>
<dbReference type="AlphaFoldDB" id="A0A9J5YEY7"/>
<dbReference type="EMBL" id="JACXVP010000006">
    <property type="protein sequence ID" value="KAG5598825.1"/>
    <property type="molecule type" value="Genomic_DNA"/>
</dbReference>
<dbReference type="OrthoDB" id="1328467at2759"/>